<dbReference type="Pfam" id="PF11817">
    <property type="entry name" value="Foie-gras_1"/>
    <property type="match status" value="1"/>
</dbReference>
<evidence type="ECO:0000313" key="6">
    <source>
        <dbReference type="Proteomes" id="UP000318571"/>
    </source>
</evidence>
<dbReference type="GO" id="GO:1990071">
    <property type="term" value="C:TRAPPII protein complex"/>
    <property type="evidence" value="ECO:0007669"/>
    <property type="project" value="InterPro"/>
</dbReference>
<feature type="domain" description="TRAPPC10 Ig-like" evidence="4">
    <location>
        <begin position="665"/>
        <end position="756"/>
    </location>
</feature>
<evidence type="ECO:0000256" key="1">
    <source>
        <dbReference type="SAM" id="MobiDB-lite"/>
    </source>
</evidence>
<dbReference type="PANTHER" id="PTHR13251:SF3">
    <property type="entry name" value="TRAFFICKING PROTEIN PARTICLE COMPLEX SUBUNIT 10"/>
    <property type="match status" value="1"/>
</dbReference>
<evidence type="ECO:0000259" key="3">
    <source>
        <dbReference type="Pfam" id="PF23036"/>
    </source>
</evidence>
<dbReference type="Pfam" id="PF23604">
    <property type="entry name" value="Ig_TRAPPC10"/>
    <property type="match status" value="1"/>
</dbReference>
<dbReference type="GO" id="GO:0005829">
    <property type="term" value="C:cytosol"/>
    <property type="evidence" value="ECO:0007669"/>
    <property type="project" value="GOC"/>
</dbReference>
<dbReference type="Proteomes" id="UP000318571">
    <property type="component" value="Chromosome 5"/>
</dbReference>
<dbReference type="InterPro" id="IPR021773">
    <property type="entry name" value="TPC11"/>
</dbReference>
<dbReference type="STRING" id="6832.A0A553PHA1"/>
<dbReference type="InterPro" id="IPR045126">
    <property type="entry name" value="TRAPPC10/Trs130"/>
</dbReference>
<dbReference type="EMBL" id="VCGU01000004">
    <property type="protein sequence ID" value="TRY77062.1"/>
    <property type="molecule type" value="Genomic_DNA"/>
</dbReference>
<dbReference type="GO" id="GO:0006891">
    <property type="term" value="P:intra-Golgi vesicle-mediated transport"/>
    <property type="evidence" value="ECO:0007669"/>
    <property type="project" value="TreeGrafter"/>
</dbReference>
<dbReference type="AlphaFoldDB" id="A0A553PHA1"/>
<dbReference type="InterPro" id="IPR056913">
    <property type="entry name" value="TRAPPC10/Trs130_N"/>
</dbReference>
<feature type="domain" description="Trafficking protein particle complex subunit 11" evidence="2">
    <location>
        <begin position="255"/>
        <end position="360"/>
    </location>
</feature>
<feature type="region of interest" description="Disordered" evidence="1">
    <location>
        <begin position="368"/>
        <end position="392"/>
    </location>
</feature>
<reference evidence="5 6" key="1">
    <citation type="journal article" date="2018" name="Nat. Ecol. Evol.">
        <title>Genomic signatures of mitonuclear coevolution across populations of Tigriopus californicus.</title>
        <authorList>
            <person name="Barreto F.S."/>
            <person name="Watson E.T."/>
            <person name="Lima T.G."/>
            <person name="Willett C.S."/>
            <person name="Edmands S."/>
            <person name="Li W."/>
            <person name="Burton R.S."/>
        </authorList>
    </citation>
    <scope>NUCLEOTIDE SEQUENCE [LARGE SCALE GENOMIC DNA]</scope>
    <source>
        <strain evidence="5 6">San Diego</strain>
    </source>
</reference>
<dbReference type="InterPro" id="IPR056917">
    <property type="entry name" value="Ig_TRAPPC10"/>
</dbReference>
<evidence type="ECO:0000259" key="2">
    <source>
        <dbReference type="Pfam" id="PF11817"/>
    </source>
</evidence>
<feature type="region of interest" description="Disordered" evidence="1">
    <location>
        <begin position="516"/>
        <end position="540"/>
    </location>
</feature>
<feature type="compositionally biased region" description="Low complexity" evidence="1">
    <location>
        <begin position="527"/>
        <end position="540"/>
    </location>
</feature>
<organism evidence="5 6">
    <name type="scientific">Tigriopus californicus</name>
    <name type="common">Marine copepod</name>
    <dbReference type="NCBI Taxonomy" id="6832"/>
    <lineage>
        <taxon>Eukaryota</taxon>
        <taxon>Metazoa</taxon>
        <taxon>Ecdysozoa</taxon>
        <taxon>Arthropoda</taxon>
        <taxon>Crustacea</taxon>
        <taxon>Multicrustacea</taxon>
        <taxon>Hexanauplia</taxon>
        <taxon>Copepoda</taxon>
        <taxon>Harpacticoida</taxon>
        <taxon>Harpacticidae</taxon>
        <taxon>Tigriopus</taxon>
    </lineage>
</organism>
<feature type="non-terminal residue" evidence="5">
    <location>
        <position position="926"/>
    </location>
</feature>
<feature type="domain" description="TRAPPC10/Trs130 N-terminal" evidence="3">
    <location>
        <begin position="10"/>
        <end position="141"/>
    </location>
</feature>
<sequence>MVEVVKLDSLGSRFEENMRSERERRNDPNWNFCDYFLLQEELAFTYEMLGVYDEALVQYDELDALFTQFILNSNVTESPLWLQRLAESCSNWSGLSLNPVVNHVLRNVIVSKNPSLLDLRNYLFSRQCAMILKVHNPLEMAKRSLSFLHNSVQEINILELSFPKGSIACWVFLSCLEILLTYEKYSDSSNRIQLYCLHTASLWEYARSKLLELGNLCGLMPNMEPSSKQIHRVVELSSGIRDDHYVSVDRKGRNPIEKLKEALSSKQAFQKYYLELSELAISTYKQIGRIRSARYIGIDLAKFYLLLEQIPQATTFLLDALKTFQGEGWDPLEWQTLTEVAHCYRKLDEKEKLVRTCAQIAAFKAMNQPEDKEEVERGREEKDDQTGAAPEIRMKTGGARCSVSPLNNKTNETEDEDNAGERMNFFKELLALAEQIPTEVNIDACPNMVKIVSCQITNRSSTALKVISGAEVTLALEVFSNFPDEIQCDEIAVALAHTEPLPVALVLEAEKKKLRKTHSGGAKRTLSNSSTSSMAASQESLNDLSEESHRLVIMEQFDRKQDKTLAATRLLCRNAAQVLKRKDSSGMILRDGNIKKSDFTFAFRLTQVSLKPGRNRFELNTVAGPVGKYDLSQLSVQHKKLNFIVANLKESLSKSFSVISELPSMNINTSLGELLCGVKEIVTLSIATGSQTIQKGTVLKVTCSRGLKGQQTEEAEPLKGTEELQSQFEIVLPEGNPFEVLQVRLTLLAELPVATSSIVVKDNKGQNWIQSVSDHLIRIDNIWKSPGNDVVELPLHFIRPFHVSVRLTTSYAKKIVEISVVGDCAKATWFEISNPGLILMNGDKDEIKGISLEAICGGEDSYEISKDGSCTFFYDLNIAPEVETRHLPTVMKTRATLDYCRIDEISGDHLDDKRSIQIMPDFVDYT</sequence>
<dbReference type="PANTHER" id="PTHR13251">
    <property type="entry name" value="EPILEPSY HOLOPROSENCEPHALY CANDIDATE 1/TMEM1"/>
    <property type="match status" value="1"/>
</dbReference>
<dbReference type="SUPFAM" id="SSF48452">
    <property type="entry name" value="TPR-like"/>
    <property type="match status" value="1"/>
</dbReference>
<accession>A0A553PHA1</accession>
<protein>
    <submittedName>
        <fullName evidence="5">Uncharacterized protein</fullName>
    </submittedName>
</protein>
<proteinExistence type="predicted"/>
<dbReference type="Pfam" id="PF23036">
    <property type="entry name" value="TRAPPC10_1st"/>
    <property type="match status" value="1"/>
</dbReference>
<dbReference type="GO" id="GO:0034498">
    <property type="term" value="P:early endosome to Golgi transport"/>
    <property type="evidence" value="ECO:0007669"/>
    <property type="project" value="TreeGrafter"/>
</dbReference>
<keyword evidence="6" id="KW-1185">Reference proteome</keyword>
<dbReference type="InterPro" id="IPR011990">
    <property type="entry name" value="TPR-like_helical_dom_sf"/>
</dbReference>
<evidence type="ECO:0000259" key="4">
    <source>
        <dbReference type="Pfam" id="PF23604"/>
    </source>
</evidence>
<feature type="compositionally biased region" description="Basic and acidic residues" evidence="1">
    <location>
        <begin position="374"/>
        <end position="385"/>
    </location>
</feature>
<gene>
    <name evidence="5" type="ORF">TCAL_10222</name>
</gene>
<comment type="caution">
    <text evidence="5">The sequence shown here is derived from an EMBL/GenBank/DDBJ whole genome shotgun (WGS) entry which is preliminary data.</text>
</comment>
<name>A0A553PHA1_TIGCA</name>
<evidence type="ECO:0000313" key="5">
    <source>
        <dbReference type="EMBL" id="TRY77062.1"/>
    </source>
</evidence>